<reference evidence="1 2" key="1">
    <citation type="journal article" date="2019" name="Genome Biol. Evol.">
        <title>Day and night: Metabolic profiles and evolutionary relationships of six axenic non-marine cyanobacteria.</title>
        <authorList>
            <person name="Will S.E."/>
            <person name="Henke P."/>
            <person name="Boedeker C."/>
            <person name="Huang S."/>
            <person name="Brinkmann H."/>
            <person name="Rohde M."/>
            <person name="Jarek M."/>
            <person name="Friedl T."/>
            <person name="Seufert S."/>
            <person name="Schumacher M."/>
            <person name="Overmann J."/>
            <person name="Neumann-Schaal M."/>
            <person name="Petersen J."/>
        </authorList>
    </citation>
    <scope>NUCLEOTIDE SEQUENCE [LARGE SCALE GENOMIC DNA]</scope>
    <source>
        <strain evidence="1 2">SAG 1403-4b</strain>
    </source>
</reference>
<comment type="caution">
    <text evidence="1">The sequence shown here is derived from an EMBL/GenBank/DDBJ whole genome shotgun (WGS) entry which is preliminary data.</text>
</comment>
<evidence type="ECO:0000313" key="2">
    <source>
        <dbReference type="Proteomes" id="UP000276103"/>
    </source>
</evidence>
<dbReference type="PANTHER" id="PTHR40455:SF1">
    <property type="entry name" value="ANTITOXIN HIGA"/>
    <property type="match status" value="1"/>
</dbReference>
<gene>
    <name evidence="1" type="ORF">DSM107003_27430</name>
</gene>
<dbReference type="AlphaFoldDB" id="A0A433UQG0"/>
<dbReference type="Gene3D" id="1.10.260.40">
    <property type="entry name" value="lambda repressor-like DNA-binding domains"/>
    <property type="match status" value="1"/>
</dbReference>
<dbReference type="InterPro" id="IPR039060">
    <property type="entry name" value="Antitox_HigA"/>
</dbReference>
<dbReference type="OrthoDB" id="464133at2"/>
<dbReference type="InterPro" id="IPR010982">
    <property type="entry name" value="Lambda_DNA-bd_dom_sf"/>
</dbReference>
<evidence type="ECO:0000313" key="1">
    <source>
        <dbReference type="EMBL" id="RUS96081.1"/>
    </source>
</evidence>
<dbReference type="GO" id="GO:0001046">
    <property type="term" value="F:core promoter sequence-specific DNA binding"/>
    <property type="evidence" value="ECO:0007669"/>
    <property type="project" value="TreeGrafter"/>
</dbReference>
<name>A0A433UQG0_ANAVA</name>
<dbReference type="EMBL" id="RSCM01000008">
    <property type="protein sequence ID" value="RUS96081.1"/>
    <property type="molecule type" value="Genomic_DNA"/>
</dbReference>
<dbReference type="RefSeq" id="WP_127054670.1">
    <property type="nucleotide sequence ID" value="NZ_RSCM01000008.1"/>
</dbReference>
<accession>A0A433UQG0</accession>
<evidence type="ECO:0008006" key="3">
    <source>
        <dbReference type="Google" id="ProtNLM"/>
    </source>
</evidence>
<organism evidence="1 2">
    <name type="scientific">Trichormus variabilis SAG 1403-4b</name>
    <dbReference type="NCBI Taxonomy" id="447716"/>
    <lineage>
        <taxon>Bacteria</taxon>
        <taxon>Bacillati</taxon>
        <taxon>Cyanobacteriota</taxon>
        <taxon>Cyanophyceae</taxon>
        <taxon>Nostocales</taxon>
        <taxon>Nostocaceae</taxon>
        <taxon>Trichormus</taxon>
    </lineage>
</organism>
<dbReference type="PANTHER" id="PTHR40455">
    <property type="entry name" value="ANTITOXIN HIGA"/>
    <property type="match status" value="1"/>
</dbReference>
<sequence>MINTLNKVEYTRLLSETVPRVINTEEENERLLNEVSKLIALGENLTPEQVEVLQLLVTLIEQYEDKHYQLKAATPLDILHELMSARQLKQKDIVEIFGSKGITSEVINGKRSISKNQAKALGEFFHVSYTLFL</sequence>
<proteinExistence type="predicted"/>
<protein>
    <recommendedName>
        <fullName evidence="3">Transcriptional regulator</fullName>
    </recommendedName>
</protein>
<dbReference type="Proteomes" id="UP000276103">
    <property type="component" value="Unassembled WGS sequence"/>
</dbReference>
<keyword evidence="2" id="KW-1185">Reference proteome</keyword>
<dbReference type="GO" id="GO:0006355">
    <property type="term" value="P:regulation of DNA-templated transcription"/>
    <property type="evidence" value="ECO:0007669"/>
    <property type="project" value="InterPro"/>
</dbReference>